<evidence type="ECO:0000256" key="8">
    <source>
        <dbReference type="ARBA" id="ARBA00022989"/>
    </source>
</evidence>
<keyword evidence="8 14" id="KW-1133">Transmembrane helix</keyword>
<reference evidence="15" key="1">
    <citation type="journal article" date="2021" name="Sci. Adv.">
        <title>The American lobster genome reveals insights on longevity, neural, and immune adaptations.</title>
        <authorList>
            <person name="Polinski J.M."/>
            <person name="Zimin A.V."/>
            <person name="Clark K.F."/>
            <person name="Kohn A.B."/>
            <person name="Sadowski N."/>
            <person name="Timp W."/>
            <person name="Ptitsyn A."/>
            <person name="Khanna P."/>
            <person name="Romanova D.Y."/>
            <person name="Williams P."/>
            <person name="Greenwood S.J."/>
            <person name="Moroz L.L."/>
            <person name="Walt D.R."/>
            <person name="Bodnar A.G."/>
        </authorList>
    </citation>
    <scope>NUCLEOTIDE SEQUENCE</scope>
    <source>
        <strain evidence="15">GMGI-L3</strain>
    </source>
</reference>
<name>A0A8J5JA55_HOMAM</name>
<keyword evidence="11 14" id="KW-0472">Membrane</keyword>
<keyword evidence="16" id="KW-1185">Reference proteome</keyword>
<feature type="region of interest" description="Disordered" evidence="13">
    <location>
        <begin position="1"/>
        <end position="30"/>
    </location>
</feature>
<dbReference type="OrthoDB" id="10016939at2759"/>
<evidence type="ECO:0000256" key="1">
    <source>
        <dbReference type="ARBA" id="ARBA00004572"/>
    </source>
</evidence>
<dbReference type="AlphaFoldDB" id="A0A8J5JA55"/>
<dbReference type="GO" id="GO:0005741">
    <property type="term" value="C:mitochondrial outer membrane"/>
    <property type="evidence" value="ECO:0007669"/>
    <property type="project" value="UniProtKB-SubCell"/>
</dbReference>
<protein>
    <recommendedName>
        <fullName evidence="3">Mitochondrial import receptor subunit TOM22 homolog</fullName>
    </recommendedName>
</protein>
<evidence type="ECO:0000256" key="2">
    <source>
        <dbReference type="ARBA" id="ARBA00009874"/>
    </source>
</evidence>
<evidence type="ECO:0000313" key="16">
    <source>
        <dbReference type="Proteomes" id="UP000747542"/>
    </source>
</evidence>
<evidence type="ECO:0000256" key="6">
    <source>
        <dbReference type="ARBA" id="ARBA00022787"/>
    </source>
</evidence>
<feature type="compositionally biased region" description="Polar residues" evidence="13">
    <location>
        <begin position="14"/>
        <end position="29"/>
    </location>
</feature>
<dbReference type="InterPro" id="IPR005683">
    <property type="entry name" value="Tom22"/>
</dbReference>
<dbReference type="PANTHER" id="PTHR12504:SF0">
    <property type="entry name" value="MITOCHONDRIAL IMPORT RECEPTOR SUBUNIT TOM22 HOMOLOG"/>
    <property type="match status" value="1"/>
</dbReference>
<evidence type="ECO:0000256" key="3">
    <source>
        <dbReference type="ARBA" id="ARBA00016229"/>
    </source>
</evidence>
<dbReference type="PANTHER" id="PTHR12504">
    <property type="entry name" value="MITOCHONDRIAL IMPORT RECEPTOR SUBUNIT TOM22"/>
    <property type="match status" value="1"/>
</dbReference>
<feature type="compositionally biased region" description="Pro residues" evidence="13">
    <location>
        <begin position="167"/>
        <end position="179"/>
    </location>
</feature>
<evidence type="ECO:0000256" key="10">
    <source>
        <dbReference type="ARBA" id="ARBA00023128"/>
    </source>
</evidence>
<evidence type="ECO:0000256" key="4">
    <source>
        <dbReference type="ARBA" id="ARBA00022448"/>
    </source>
</evidence>
<evidence type="ECO:0000256" key="9">
    <source>
        <dbReference type="ARBA" id="ARBA00023010"/>
    </source>
</evidence>
<evidence type="ECO:0000256" key="13">
    <source>
        <dbReference type="SAM" id="MobiDB-lite"/>
    </source>
</evidence>
<dbReference type="GO" id="GO:0006886">
    <property type="term" value="P:intracellular protein transport"/>
    <property type="evidence" value="ECO:0007669"/>
    <property type="project" value="InterPro"/>
</dbReference>
<feature type="transmembrane region" description="Helical" evidence="14">
    <location>
        <begin position="120"/>
        <end position="139"/>
    </location>
</feature>
<evidence type="ECO:0000256" key="7">
    <source>
        <dbReference type="ARBA" id="ARBA00022927"/>
    </source>
</evidence>
<evidence type="ECO:0000313" key="15">
    <source>
        <dbReference type="EMBL" id="KAG7153783.1"/>
    </source>
</evidence>
<dbReference type="CDD" id="cd22884">
    <property type="entry name" value="TOM22"/>
    <property type="match status" value="1"/>
</dbReference>
<comment type="similarity">
    <text evidence="2">Belongs to the Tom22 family.</text>
</comment>
<comment type="subcellular location">
    <subcellularLocation>
        <location evidence="1">Mitochondrion outer membrane</location>
        <topology evidence="1">Single-pass membrane protein</topology>
    </subcellularLocation>
</comment>
<proteinExistence type="inferred from homology"/>
<evidence type="ECO:0000256" key="12">
    <source>
        <dbReference type="ARBA" id="ARBA00023170"/>
    </source>
</evidence>
<keyword evidence="12 15" id="KW-0675">Receptor</keyword>
<dbReference type="Proteomes" id="UP000747542">
    <property type="component" value="Unassembled WGS sequence"/>
</dbReference>
<gene>
    <name evidence="15" type="primary">tomm-22-L</name>
    <name evidence="15" type="ORF">Hamer_G009468</name>
</gene>
<evidence type="ECO:0000256" key="11">
    <source>
        <dbReference type="ARBA" id="ARBA00023136"/>
    </source>
</evidence>
<dbReference type="Pfam" id="PF04281">
    <property type="entry name" value="Tom22"/>
    <property type="match status" value="1"/>
</dbReference>
<sequence>MATLIELTDRDSGVASSEATPESQVVSPTAQEEAAKVVGEAVEAAAAKVSSAATTDEADGPGVIARVLPDDDDEDVDESLGERLWGLTEMFPDRLRTTSVNAVSSSVSFMKSTYELTRQVVWIAVSTSVILFAPVMFELERLNVEEMMKQDRNRLVLGPGSAMSGPPVAPGLMPPPPTR</sequence>
<organism evidence="15 16">
    <name type="scientific">Homarus americanus</name>
    <name type="common">American lobster</name>
    <dbReference type="NCBI Taxonomy" id="6706"/>
    <lineage>
        <taxon>Eukaryota</taxon>
        <taxon>Metazoa</taxon>
        <taxon>Ecdysozoa</taxon>
        <taxon>Arthropoda</taxon>
        <taxon>Crustacea</taxon>
        <taxon>Multicrustacea</taxon>
        <taxon>Malacostraca</taxon>
        <taxon>Eumalacostraca</taxon>
        <taxon>Eucarida</taxon>
        <taxon>Decapoda</taxon>
        <taxon>Pleocyemata</taxon>
        <taxon>Astacidea</taxon>
        <taxon>Nephropoidea</taxon>
        <taxon>Nephropidae</taxon>
        <taxon>Homarus</taxon>
    </lineage>
</organism>
<keyword evidence="5 14" id="KW-0812">Transmembrane</keyword>
<keyword evidence="7" id="KW-0653">Protein transport</keyword>
<keyword evidence="4" id="KW-0813">Transport</keyword>
<keyword evidence="10" id="KW-0496">Mitochondrion</keyword>
<feature type="region of interest" description="Disordered" evidence="13">
    <location>
        <begin position="157"/>
        <end position="179"/>
    </location>
</feature>
<dbReference type="EMBL" id="JAHLQT010046319">
    <property type="protein sequence ID" value="KAG7153783.1"/>
    <property type="molecule type" value="Genomic_DNA"/>
</dbReference>
<keyword evidence="6" id="KW-1000">Mitochondrion outer membrane</keyword>
<evidence type="ECO:0000256" key="5">
    <source>
        <dbReference type="ARBA" id="ARBA00022692"/>
    </source>
</evidence>
<keyword evidence="9" id="KW-0811">Translocation</keyword>
<evidence type="ECO:0000256" key="14">
    <source>
        <dbReference type="SAM" id="Phobius"/>
    </source>
</evidence>
<accession>A0A8J5JA55</accession>
<comment type="caution">
    <text evidence="15">The sequence shown here is derived from an EMBL/GenBank/DDBJ whole genome shotgun (WGS) entry which is preliminary data.</text>
</comment>